<gene>
    <name evidence="1" type="ORF">M8C81_22105</name>
</gene>
<dbReference type="EMBL" id="JAMHFX010000219">
    <property type="protein sequence ID" value="MCO1623294.1"/>
    <property type="molecule type" value="Genomic_DNA"/>
</dbReference>
<reference evidence="1" key="2">
    <citation type="submission" date="2023-08" db="EMBL/GenBank/DDBJ databases">
        <title>Isolation, Identification, Denitrification Characteristics of A Highly Efficient Aerobic Denitrifying Bacterial Strain DS2.</title>
        <authorList>
            <person name="Wang H."/>
        </authorList>
    </citation>
    <scope>NUCLEOTIDE SEQUENCE</scope>
    <source>
        <strain evidence="1">DS2</strain>
    </source>
</reference>
<name>A0AAW5HQ91_PSEPU</name>
<dbReference type="Gene3D" id="3.40.50.300">
    <property type="entry name" value="P-loop containing nucleotide triphosphate hydrolases"/>
    <property type="match status" value="1"/>
</dbReference>
<comment type="caution">
    <text evidence="1">The sequence shown here is derived from an EMBL/GenBank/DDBJ whole genome shotgun (WGS) entry which is preliminary data.</text>
</comment>
<dbReference type="AlphaFoldDB" id="A0AAW5HQ91"/>
<evidence type="ECO:0000313" key="2">
    <source>
        <dbReference type="Proteomes" id="UP001202943"/>
    </source>
</evidence>
<evidence type="ECO:0000313" key="1">
    <source>
        <dbReference type="EMBL" id="MCO1623294.1"/>
    </source>
</evidence>
<dbReference type="Proteomes" id="UP001202943">
    <property type="component" value="Unassembled WGS sequence"/>
</dbReference>
<organism evidence="1 2">
    <name type="scientific">Pseudomonas putida</name>
    <name type="common">Arthrobacter siderocapsulatus</name>
    <dbReference type="NCBI Taxonomy" id="303"/>
    <lineage>
        <taxon>Bacteria</taxon>
        <taxon>Pseudomonadati</taxon>
        <taxon>Pseudomonadota</taxon>
        <taxon>Gammaproteobacteria</taxon>
        <taxon>Pseudomonadales</taxon>
        <taxon>Pseudomonadaceae</taxon>
        <taxon>Pseudomonas</taxon>
    </lineage>
</organism>
<dbReference type="InterPro" id="IPR027417">
    <property type="entry name" value="P-loop_NTPase"/>
</dbReference>
<protein>
    <submittedName>
        <fullName evidence="1">TniB family NTP-binding protein</fullName>
    </submittedName>
</protein>
<dbReference type="PANTHER" id="PTHR35894">
    <property type="entry name" value="GENERAL SECRETION PATHWAY PROTEIN A-RELATED"/>
    <property type="match status" value="1"/>
</dbReference>
<dbReference type="Pfam" id="PF05621">
    <property type="entry name" value="TniB"/>
    <property type="match status" value="1"/>
</dbReference>
<dbReference type="InterPro" id="IPR052026">
    <property type="entry name" value="ExeA_AAA_ATPase_DNA-bind"/>
</dbReference>
<accession>A0AAW5HQ91</accession>
<reference evidence="1" key="1">
    <citation type="submission" date="2022-05" db="EMBL/GenBank/DDBJ databases">
        <authorList>
            <person name="Yi M."/>
        </authorList>
    </citation>
    <scope>NUCLEOTIDE SEQUENCE</scope>
    <source>
        <strain evidence="1">DS2</strain>
    </source>
</reference>
<sequence length="303" mass="34548">MSAIKLDFNHVHQSIHKLFNLSDQERMLACARDLWVRHPSAERIIDSIHFAMKMEGRINAPCMLCVAPGGTGKTALIHELRKRDVYAENKMLFVTMHQNANNYNLRDLILVEMGLKVGRRARAGDNLTPEMQSQIKSNKIRGIVIDEVHDALTLTAAQQRQNLSLLKNLSSDIYGLSVFAFGVPAAARVLRQDTQLERRYAVRSLAAWVNGPEYRSFVATYINMLPLKNQTNLKDQQLYLKIFEKSQGLTDNIVKIIQSAAMVAILDKSERITQYHIDNIEEVMENFTFSLRLNEDDESESDD</sequence>
<dbReference type="PANTHER" id="PTHR35894:SF5">
    <property type="entry name" value="MU-LIKE PROPHAGE FLUMU DNA TRANSPOSITION PROTEIN B"/>
    <property type="match status" value="1"/>
</dbReference>
<dbReference type="InterPro" id="IPR008868">
    <property type="entry name" value="TniB"/>
</dbReference>
<proteinExistence type="predicted"/>
<dbReference type="SUPFAM" id="SSF52540">
    <property type="entry name" value="P-loop containing nucleoside triphosphate hydrolases"/>
    <property type="match status" value="1"/>
</dbReference>
<dbReference type="RefSeq" id="WP_252461111.1">
    <property type="nucleotide sequence ID" value="NZ_JAMHFX010000219.1"/>
</dbReference>